<dbReference type="GO" id="GO:0033916">
    <property type="term" value="F:beta-agarase activity"/>
    <property type="evidence" value="ECO:0007669"/>
    <property type="project" value="InterPro"/>
</dbReference>
<dbReference type="InterPro" id="IPR050546">
    <property type="entry name" value="Glycosyl_Hydrlase_16"/>
</dbReference>
<dbReference type="Proteomes" id="UP000346198">
    <property type="component" value="Unassembled WGS sequence"/>
</dbReference>
<evidence type="ECO:0000313" key="9">
    <source>
        <dbReference type="Proteomes" id="UP000346198"/>
    </source>
</evidence>
<keyword evidence="4" id="KW-0326">Glycosidase</keyword>
<keyword evidence="3" id="KW-0378">Hydrolase</keyword>
<dbReference type="InterPro" id="IPR000757">
    <property type="entry name" value="Beta-glucanase-like"/>
</dbReference>
<dbReference type="PIRSF" id="PIRSF001097">
    <property type="entry name" value="Agarase"/>
    <property type="match status" value="1"/>
</dbReference>
<evidence type="ECO:0000256" key="6">
    <source>
        <dbReference type="SAM" id="SignalP"/>
    </source>
</evidence>
<dbReference type="GO" id="GO:0005975">
    <property type="term" value="P:carbohydrate metabolic process"/>
    <property type="evidence" value="ECO:0007669"/>
    <property type="project" value="InterPro"/>
</dbReference>
<dbReference type="Pfam" id="PF00722">
    <property type="entry name" value="Glyco_hydro_16"/>
    <property type="match status" value="1"/>
</dbReference>
<dbReference type="InterPro" id="IPR013320">
    <property type="entry name" value="ConA-like_dom_sf"/>
</dbReference>
<protein>
    <submittedName>
        <fullName evidence="8">Beta-porphyranase B</fullName>
    </submittedName>
</protein>
<evidence type="ECO:0000259" key="7">
    <source>
        <dbReference type="PROSITE" id="PS51762"/>
    </source>
</evidence>
<feature type="chain" id="PRO_5025436206" evidence="6">
    <location>
        <begin position="32"/>
        <end position="274"/>
    </location>
</feature>
<name>A0A6C2UT86_9BACT</name>
<keyword evidence="9" id="KW-1185">Reference proteome</keyword>
<reference evidence="8 9" key="1">
    <citation type="submission" date="2019-04" db="EMBL/GenBank/DDBJ databases">
        <authorList>
            <person name="Van Vliet M D."/>
        </authorList>
    </citation>
    <scope>NUCLEOTIDE SEQUENCE [LARGE SCALE GENOMIC DNA]</scope>
    <source>
        <strain evidence="8 9">F21</strain>
    </source>
</reference>
<organism evidence="8 9">
    <name type="scientific">Pontiella sulfatireligans</name>
    <dbReference type="NCBI Taxonomy" id="2750658"/>
    <lineage>
        <taxon>Bacteria</taxon>
        <taxon>Pseudomonadati</taxon>
        <taxon>Kiritimatiellota</taxon>
        <taxon>Kiritimatiellia</taxon>
        <taxon>Kiritimatiellales</taxon>
        <taxon>Pontiellaceae</taxon>
        <taxon>Pontiella</taxon>
    </lineage>
</organism>
<comment type="similarity">
    <text evidence="1">Belongs to the glycosyl hydrolase 16 family.</text>
</comment>
<dbReference type="EMBL" id="CAAHFH010000002">
    <property type="protein sequence ID" value="VGO22471.1"/>
    <property type="molecule type" value="Genomic_DNA"/>
</dbReference>
<sequence>MEGRRPLRPGARRAPLQVAACMVLCATSALAAPPEGGDWAPFEPMSDEFNAKKLDHKKWYDHNPTWSGRPPTLFHPDCVAVSNGLLHIWAFDSEESAKRKMPSAFTHLSGFVRSKERARFGYFEMRAKLMNSSQVSCFWLTHAGREEWSEIDIVEVAAGLEQHATQLRPNTHYFRGPHYSGTLHNHLVDPTHHELGFNMSEDFHVYGMEWAPTFIRWYVDGKLIREKHNDNYFQPLEMNLNIEANQWFGALPDDATLPASYRIDYVRTWRQKEY</sequence>
<feature type="domain" description="GH16" evidence="7">
    <location>
        <begin position="26"/>
        <end position="274"/>
    </location>
</feature>
<dbReference type="PANTHER" id="PTHR10963">
    <property type="entry name" value="GLYCOSYL HYDROLASE-RELATED"/>
    <property type="match status" value="1"/>
</dbReference>
<evidence type="ECO:0000256" key="4">
    <source>
        <dbReference type="ARBA" id="ARBA00023295"/>
    </source>
</evidence>
<dbReference type="InterPro" id="IPR016287">
    <property type="entry name" value="Beta_agarase"/>
</dbReference>
<feature type="signal peptide" evidence="6">
    <location>
        <begin position="1"/>
        <end position="31"/>
    </location>
</feature>
<evidence type="ECO:0000256" key="5">
    <source>
        <dbReference type="PIRSR" id="PIRSR001097-50"/>
    </source>
</evidence>
<evidence type="ECO:0000256" key="3">
    <source>
        <dbReference type="ARBA" id="ARBA00022801"/>
    </source>
</evidence>
<feature type="active site" description="Proton donor" evidence="5">
    <location>
        <position position="155"/>
    </location>
</feature>
<dbReference type="PANTHER" id="PTHR10963:SF55">
    <property type="entry name" value="GLYCOSIDE HYDROLASE FAMILY 16 PROTEIN"/>
    <property type="match status" value="1"/>
</dbReference>
<accession>A0A6C2UT86</accession>
<dbReference type="AlphaFoldDB" id="A0A6C2UT86"/>
<evidence type="ECO:0000256" key="2">
    <source>
        <dbReference type="ARBA" id="ARBA00022729"/>
    </source>
</evidence>
<evidence type="ECO:0000313" key="8">
    <source>
        <dbReference type="EMBL" id="VGO22471.1"/>
    </source>
</evidence>
<dbReference type="PROSITE" id="PS51762">
    <property type="entry name" value="GH16_2"/>
    <property type="match status" value="1"/>
</dbReference>
<gene>
    <name evidence="8" type="primary">porB_4</name>
    <name evidence="8" type="ORF">SCARR_04554</name>
</gene>
<evidence type="ECO:0000256" key="1">
    <source>
        <dbReference type="ARBA" id="ARBA00006865"/>
    </source>
</evidence>
<dbReference type="SUPFAM" id="SSF49899">
    <property type="entry name" value="Concanavalin A-like lectins/glucanases"/>
    <property type="match status" value="1"/>
</dbReference>
<keyword evidence="2 6" id="KW-0732">Signal</keyword>
<proteinExistence type="inferred from homology"/>
<dbReference type="Gene3D" id="2.60.120.200">
    <property type="match status" value="1"/>
</dbReference>
<feature type="active site" description="Nucleophile" evidence="5">
    <location>
        <position position="150"/>
    </location>
</feature>